<organism evidence="1 2">
    <name type="scientific">Halobacillus aidingensis</name>
    <dbReference type="NCBI Taxonomy" id="240303"/>
    <lineage>
        <taxon>Bacteria</taxon>
        <taxon>Bacillati</taxon>
        <taxon>Bacillota</taxon>
        <taxon>Bacilli</taxon>
        <taxon>Bacillales</taxon>
        <taxon>Bacillaceae</taxon>
        <taxon>Halobacillus</taxon>
    </lineage>
</organism>
<reference evidence="2" key="1">
    <citation type="submission" date="2016-10" db="EMBL/GenBank/DDBJ databases">
        <authorList>
            <person name="Varghese N."/>
            <person name="Submissions S."/>
        </authorList>
    </citation>
    <scope>NUCLEOTIDE SEQUENCE [LARGE SCALE GENOMIC DNA]</scope>
    <source>
        <strain evidence="2">CGMCC 1.3703</strain>
    </source>
</reference>
<accession>A0A1H0FS85</accession>
<evidence type="ECO:0000313" key="1">
    <source>
        <dbReference type="EMBL" id="SDN97500.1"/>
    </source>
</evidence>
<dbReference type="RefSeq" id="WP_089650879.1">
    <property type="nucleotide sequence ID" value="NZ_FNIZ01000002.1"/>
</dbReference>
<sequence length="86" mass="10267">MKDILAMWLDEKGMLGVIERKDERFGSSYHPIQADEKRKEMVIINNLWYTTYTGARHYFRLNTNDYRVSGRMQKVDVVHRALRESS</sequence>
<dbReference type="EMBL" id="FNIZ01000002">
    <property type="protein sequence ID" value="SDN97500.1"/>
    <property type="molecule type" value="Genomic_DNA"/>
</dbReference>
<dbReference type="Proteomes" id="UP000198860">
    <property type="component" value="Unassembled WGS sequence"/>
</dbReference>
<gene>
    <name evidence="1" type="ORF">SAMN05421677_10296</name>
</gene>
<protein>
    <submittedName>
        <fullName evidence="1">Uncharacterized protein</fullName>
    </submittedName>
</protein>
<dbReference type="STRING" id="240303.SAMN05421677_10296"/>
<proteinExistence type="predicted"/>
<evidence type="ECO:0000313" key="2">
    <source>
        <dbReference type="Proteomes" id="UP000198860"/>
    </source>
</evidence>
<keyword evidence="2" id="KW-1185">Reference proteome</keyword>
<dbReference type="OrthoDB" id="2973472at2"/>
<dbReference type="AlphaFoldDB" id="A0A1H0FS85"/>
<name>A0A1H0FS85_HALAD</name>